<dbReference type="RefSeq" id="WP_034630941.1">
    <property type="nucleotide sequence ID" value="NZ_JRJU01000021.1"/>
</dbReference>
<dbReference type="OrthoDB" id="1758157at2"/>
<name>A0A0B0I9R4_9BACI</name>
<comment type="caution">
    <text evidence="2">The sequence shown here is derived from an EMBL/GenBank/DDBJ whole genome shotgun (WGS) entry which is preliminary data.</text>
</comment>
<evidence type="ECO:0000313" key="2">
    <source>
        <dbReference type="EMBL" id="KHF39278.1"/>
    </source>
</evidence>
<dbReference type="EMBL" id="JRJU01000021">
    <property type="protein sequence ID" value="KHF39278.1"/>
    <property type="molecule type" value="Genomic_DNA"/>
</dbReference>
<keyword evidence="3" id="KW-1185">Reference proteome</keyword>
<dbReference type="Proteomes" id="UP000030832">
    <property type="component" value="Unassembled WGS sequence"/>
</dbReference>
<dbReference type="STRING" id="333138.LQ50_16385"/>
<keyword evidence="1" id="KW-0472">Membrane</keyword>
<accession>A0A0B0I9R4</accession>
<feature type="transmembrane region" description="Helical" evidence="1">
    <location>
        <begin position="38"/>
        <end position="59"/>
    </location>
</feature>
<evidence type="ECO:0000313" key="3">
    <source>
        <dbReference type="Proteomes" id="UP000030832"/>
    </source>
</evidence>
<dbReference type="eggNOG" id="ENOG5032SN8">
    <property type="taxonomic scope" value="Bacteria"/>
</dbReference>
<reference evidence="2 3" key="1">
    <citation type="submission" date="2014-09" db="EMBL/GenBank/DDBJ databases">
        <title>Genome sequencing and annotation of Bacillus Okhensis strain Kh10-101T.</title>
        <authorList>
            <person name="Prakash J.S."/>
        </authorList>
    </citation>
    <scope>NUCLEOTIDE SEQUENCE [LARGE SCALE GENOMIC DNA]</scope>
    <source>
        <strain evidence="3">Kh10-101T</strain>
    </source>
</reference>
<keyword evidence="1" id="KW-0812">Transmembrane</keyword>
<sequence>MIDYSWLNVGSLVLGLIAWILPVVNLMRDKKDVHRNNWVALSIISISACAISLCFQIFYNYHLVMIEDWSAIMDTIGAVAFVSAVLLIVTIILNAITLIVYRSSHGFGKA</sequence>
<feature type="transmembrane region" description="Helical" evidence="1">
    <location>
        <begin position="6"/>
        <end position="26"/>
    </location>
</feature>
<feature type="transmembrane region" description="Helical" evidence="1">
    <location>
        <begin position="79"/>
        <end position="101"/>
    </location>
</feature>
<evidence type="ECO:0008006" key="4">
    <source>
        <dbReference type="Google" id="ProtNLM"/>
    </source>
</evidence>
<proteinExistence type="predicted"/>
<dbReference type="AlphaFoldDB" id="A0A0B0I9R4"/>
<protein>
    <recommendedName>
        <fullName evidence="4">Cytochrome c oxidase subunit 4</fullName>
    </recommendedName>
</protein>
<gene>
    <name evidence="2" type="ORF">LQ50_16385</name>
</gene>
<keyword evidence="1" id="KW-1133">Transmembrane helix</keyword>
<organism evidence="2 3">
    <name type="scientific">Halalkalibacter okhensis</name>
    <dbReference type="NCBI Taxonomy" id="333138"/>
    <lineage>
        <taxon>Bacteria</taxon>
        <taxon>Bacillati</taxon>
        <taxon>Bacillota</taxon>
        <taxon>Bacilli</taxon>
        <taxon>Bacillales</taxon>
        <taxon>Bacillaceae</taxon>
        <taxon>Halalkalibacter</taxon>
    </lineage>
</organism>
<evidence type="ECO:0000256" key="1">
    <source>
        <dbReference type="SAM" id="Phobius"/>
    </source>
</evidence>